<keyword evidence="3" id="KW-1185">Reference proteome</keyword>
<protein>
    <submittedName>
        <fullName evidence="2">Uncharacterized protein</fullName>
    </submittedName>
</protein>
<accession>A0A4S8LRN0</accession>
<evidence type="ECO:0000313" key="2">
    <source>
        <dbReference type="EMBL" id="THU92064.1"/>
    </source>
</evidence>
<feature type="transmembrane region" description="Helical" evidence="1">
    <location>
        <begin position="243"/>
        <end position="261"/>
    </location>
</feature>
<dbReference type="EMBL" id="ML179288">
    <property type="protein sequence ID" value="THU92064.1"/>
    <property type="molecule type" value="Genomic_DNA"/>
</dbReference>
<proteinExistence type="predicted"/>
<dbReference type="AlphaFoldDB" id="A0A4S8LRN0"/>
<evidence type="ECO:0000256" key="1">
    <source>
        <dbReference type="SAM" id="Phobius"/>
    </source>
</evidence>
<name>A0A4S8LRN0_DENBC</name>
<keyword evidence="1" id="KW-1133">Transmembrane helix</keyword>
<keyword evidence="1" id="KW-0812">Transmembrane</keyword>
<organism evidence="2 3">
    <name type="scientific">Dendrothele bispora (strain CBS 962.96)</name>
    <dbReference type="NCBI Taxonomy" id="1314807"/>
    <lineage>
        <taxon>Eukaryota</taxon>
        <taxon>Fungi</taxon>
        <taxon>Dikarya</taxon>
        <taxon>Basidiomycota</taxon>
        <taxon>Agaricomycotina</taxon>
        <taxon>Agaricomycetes</taxon>
        <taxon>Agaricomycetidae</taxon>
        <taxon>Agaricales</taxon>
        <taxon>Agaricales incertae sedis</taxon>
        <taxon>Dendrothele</taxon>
    </lineage>
</organism>
<keyword evidence="1" id="KW-0472">Membrane</keyword>
<reference evidence="2 3" key="1">
    <citation type="journal article" date="2019" name="Nat. Ecol. Evol.">
        <title>Megaphylogeny resolves global patterns of mushroom evolution.</title>
        <authorList>
            <person name="Varga T."/>
            <person name="Krizsan K."/>
            <person name="Foldi C."/>
            <person name="Dima B."/>
            <person name="Sanchez-Garcia M."/>
            <person name="Sanchez-Ramirez S."/>
            <person name="Szollosi G.J."/>
            <person name="Szarkandi J.G."/>
            <person name="Papp V."/>
            <person name="Albert L."/>
            <person name="Andreopoulos W."/>
            <person name="Angelini C."/>
            <person name="Antonin V."/>
            <person name="Barry K.W."/>
            <person name="Bougher N.L."/>
            <person name="Buchanan P."/>
            <person name="Buyck B."/>
            <person name="Bense V."/>
            <person name="Catcheside P."/>
            <person name="Chovatia M."/>
            <person name="Cooper J."/>
            <person name="Damon W."/>
            <person name="Desjardin D."/>
            <person name="Finy P."/>
            <person name="Geml J."/>
            <person name="Haridas S."/>
            <person name="Hughes K."/>
            <person name="Justo A."/>
            <person name="Karasinski D."/>
            <person name="Kautmanova I."/>
            <person name="Kiss B."/>
            <person name="Kocsube S."/>
            <person name="Kotiranta H."/>
            <person name="LaButti K.M."/>
            <person name="Lechner B.E."/>
            <person name="Liimatainen K."/>
            <person name="Lipzen A."/>
            <person name="Lukacs Z."/>
            <person name="Mihaltcheva S."/>
            <person name="Morgado L.N."/>
            <person name="Niskanen T."/>
            <person name="Noordeloos M.E."/>
            <person name="Ohm R.A."/>
            <person name="Ortiz-Santana B."/>
            <person name="Ovrebo C."/>
            <person name="Racz N."/>
            <person name="Riley R."/>
            <person name="Savchenko A."/>
            <person name="Shiryaev A."/>
            <person name="Soop K."/>
            <person name="Spirin V."/>
            <person name="Szebenyi C."/>
            <person name="Tomsovsky M."/>
            <person name="Tulloss R.E."/>
            <person name="Uehling J."/>
            <person name="Grigoriev I.V."/>
            <person name="Vagvolgyi C."/>
            <person name="Papp T."/>
            <person name="Martin F.M."/>
            <person name="Miettinen O."/>
            <person name="Hibbett D.S."/>
            <person name="Nagy L.G."/>
        </authorList>
    </citation>
    <scope>NUCLEOTIDE SEQUENCE [LARGE SCALE GENOMIC DNA]</scope>
    <source>
        <strain evidence="2 3">CBS 962.96</strain>
    </source>
</reference>
<dbReference type="OrthoDB" id="2744793at2759"/>
<gene>
    <name evidence="2" type="ORF">K435DRAFT_800757</name>
</gene>
<dbReference type="Proteomes" id="UP000297245">
    <property type="component" value="Unassembled WGS sequence"/>
</dbReference>
<evidence type="ECO:0000313" key="3">
    <source>
        <dbReference type="Proteomes" id="UP000297245"/>
    </source>
</evidence>
<sequence length="315" mass="36197">MSKKFSINSFVLKAKKKEPFEAFDPLITVNLYPTFSGADTAFETWEDGKKPHSDRSKSSVHGRHHLERTTVEWESNSPVVALIAFSTQEKAKNGTLTPSFWILSSHSFHHYYNFLPIKAEQANIHPSSKGPISDMSSLNDYAFDFDRVLHLRPGMHSIYASDHYYFTCPSKKNLPGVPNLEWSKWGQFWEDFQYLINAGIVVWRVWILFPENKFVQAMLITLLVGSLNLDIPFVIFIWTGPLLATNVAATLLTGYKAWRYYLILKNNFLLNPDTLTRAQKVLWLLVESGAISCILWIRSKTSNLLQWELLQFIGT</sequence>